<gene>
    <name evidence="1" type="ORF">ACFODZ_06815</name>
</gene>
<accession>A0ABV7JEV8</accession>
<evidence type="ECO:0000313" key="2">
    <source>
        <dbReference type="Proteomes" id="UP001595533"/>
    </source>
</evidence>
<sequence length="107" mass="11745">MKTCLLLIFCGLITACQPVNQHNESAQSQSETCANDLKTCENGQQVGRDPENQCAFYPCDGPDLESSQEPMMCTQEVKRCPDGSYVGRDPYNNCAFNACPEGDSDTH</sequence>
<dbReference type="RefSeq" id="WP_077412177.1">
    <property type="nucleotide sequence ID" value="NZ_JBHRTS010000003.1"/>
</dbReference>
<dbReference type="Proteomes" id="UP001595533">
    <property type="component" value="Unassembled WGS sequence"/>
</dbReference>
<proteinExistence type="predicted"/>
<comment type="caution">
    <text evidence="1">The sequence shown here is derived from an EMBL/GenBank/DDBJ whole genome shotgun (WGS) entry which is preliminary data.</text>
</comment>
<organism evidence="1 2">
    <name type="scientific">Marinicella sediminis</name>
    <dbReference type="NCBI Taxonomy" id="1792834"/>
    <lineage>
        <taxon>Bacteria</taxon>
        <taxon>Pseudomonadati</taxon>
        <taxon>Pseudomonadota</taxon>
        <taxon>Gammaproteobacteria</taxon>
        <taxon>Lysobacterales</taxon>
        <taxon>Marinicellaceae</taxon>
        <taxon>Marinicella</taxon>
    </lineage>
</organism>
<evidence type="ECO:0000313" key="1">
    <source>
        <dbReference type="EMBL" id="MFC3193947.1"/>
    </source>
</evidence>
<keyword evidence="2" id="KW-1185">Reference proteome</keyword>
<dbReference type="EMBL" id="JBHRTS010000003">
    <property type="protein sequence ID" value="MFC3193947.1"/>
    <property type="molecule type" value="Genomic_DNA"/>
</dbReference>
<name>A0ABV7JEV8_9GAMM</name>
<dbReference type="PROSITE" id="PS51257">
    <property type="entry name" value="PROKAR_LIPOPROTEIN"/>
    <property type="match status" value="1"/>
</dbReference>
<reference evidence="2" key="1">
    <citation type="journal article" date="2019" name="Int. J. Syst. Evol. Microbiol.">
        <title>The Global Catalogue of Microorganisms (GCM) 10K type strain sequencing project: providing services to taxonomists for standard genome sequencing and annotation.</title>
        <authorList>
            <consortium name="The Broad Institute Genomics Platform"/>
            <consortium name="The Broad Institute Genome Sequencing Center for Infectious Disease"/>
            <person name="Wu L."/>
            <person name="Ma J."/>
        </authorList>
    </citation>
    <scope>NUCLEOTIDE SEQUENCE [LARGE SCALE GENOMIC DNA]</scope>
    <source>
        <strain evidence="2">KCTC 42953</strain>
    </source>
</reference>
<protein>
    <recommendedName>
        <fullName evidence="3">Kazal-like domain-containing protein</fullName>
    </recommendedName>
</protein>
<evidence type="ECO:0008006" key="3">
    <source>
        <dbReference type="Google" id="ProtNLM"/>
    </source>
</evidence>